<keyword evidence="16" id="KW-1185">Reference proteome</keyword>
<dbReference type="EC" id="4.1.1.23" evidence="6"/>
<evidence type="ECO:0000256" key="5">
    <source>
        <dbReference type="ARBA" id="ARBA00011971"/>
    </source>
</evidence>
<comment type="similarity">
    <text evidence="3">In the N-terminal section; belongs to the purine/pyrimidine phosphoribosyltransferase family.</text>
</comment>
<evidence type="ECO:0000256" key="4">
    <source>
        <dbReference type="ARBA" id="ARBA00009769"/>
    </source>
</evidence>
<feature type="domain" description="Phosphoribosyltransferase" evidence="14">
    <location>
        <begin position="110"/>
        <end position="223"/>
    </location>
</feature>
<dbReference type="GO" id="GO:0019856">
    <property type="term" value="P:pyrimidine nucleobase biosynthetic process"/>
    <property type="evidence" value="ECO:0007669"/>
    <property type="project" value="TreeGrafter"/>
</dbReference>
<evidence type="ECO:0000256" key="8">
    <source>
        <dbReference type="ARBA" id="ARBA00022676"/>
    </source>
</evidence>
<evidence type="ECO:0000256" key="9">
    <source>
        <dbReference type="ARBA" id="ARBA00022679"/>
    </source>
</evidence>
<evidence type="ECO:0000256" key="11">
    <source>
        <dbReference type="ARBA" id="ARBA00022975"/>
    </source>
</evidence>
<dbReference type="GO" id="GO:0004588">
    <property type="term" value="F:orotate phosphoribosyltransferase activity"/>
    <property type="evidence" value="ECO:0007669"/>
    <property type="project" value="UniProtKB-EC"/>
</dbReference>
<dbReference type="EMBL" id="CADEBC010000477">
    <property type="protein sequence ID" value="CAB3232395.1"/>
    <property type="molecule type" value="Genomic_DNA"/>
</dbReference>
<name>A0A8S0ZIG1_ARCPL</name>
<dbReference type="InterPro" id="IPR029057">
    <property type="entry name" value="PRTase-like"/>
</dbReference>
<reference evidence="15 16" key="1">
    <citation type="submission" date="2020-04" db="EMBL/GenBank/DDBJ databases">
        <authorList>
            <person name="Wallbank WR R."/>
            <person name="Pardo Diaz C."/>
            <person name="Kozak K."/>
            <person name="Martin S."/>
            <person name="Jiggins C."/>
            <person name="Moest M."/>
            <person name="Warren A I."/>
            <person name="Byers J.R.P. K."/>
            <person name="Montejo-Kovacevich G."/>
            <person name="Yen C E."/>
        </authorList>
    </citation>
    <scope>NUCLEOTIDE SEQUENCE [LARGE SCALE GENOMIC DNA]</scope>
</reference>
<proteinExistence type="inferred from homology"/>
<accession>A0A8S0ZIG1</accession>
<dbReference type="HAMAP" id="MF_01208">
    <property type="entry name" value="PyrE"/>
    <property type="match status" value="1"/>
</dbReference>
<keyword evidence="8" id="KW-0328">Glycosyltransferase</keyword>
<evidence type="ECO:0000256" key="7">
    <source>
        <dbReference type="ARBA" id="ARBA00015047"/>
    </source>
</evidence>
<dbReference type="GO" id="GO:0006222">
    <property type="term" value="P:UMP biosynthetic process"/>
    <property type="evidence" value="ECO:0007669"/>
    <property type="project" value="TreeGrafter"/>
</dbReference>
<dbReference type="AlphaFoldDB" id="A0A8S0ZIG1"/>
<keyword evidence="12" id="KW-0456">Lyase</keyword>
<evidence type="ECO:0000313" key="15">
    <source>
        <dbReference type="EMBL" id="CAB3232395.1"/>
    </source>
</evidence>
<evidence type="ECO:0000256" key="6">
    <source>
        <dbReference type="ARBA" id="ARBA00012321"/>
    </source>
</evidence>
<comment type="similarity">
    <text evidence="4">In the C-terminal section; belongs to the OMP decarboxylase family.</text>
</comment>
<evidence type="ECO:0000256" key="13">
    <source>
        <dbReference type="ARBA" id="ARBA00023268"/>
    </source>
</evidence>
<dbReference type="InterPro" id="IPR004467">
    <property type="entry name" value="Or_phspho_trans_dom"/>
</dbReference>
<comment type="pathway">
    <text evidence="1">Pyrimidine metabolism; UMP biosynthesis via de novo pathway; UMP from orotate: step 2/2.</text>
</comment>
<dbReference type="Gene3D" id="3.40.50.2020">
    <property type="match status" value="1"/>
</dbReference>
<dbReference type="Proteomes" id="UP000494106">
    <property type="component" value="Unassembled WGS sequence"/>
</dbReference>
<dbReference type="NCBIfam" id="TIGR00336">
    <property type="entry name" value="pyrE"/>
    <property type="match status" value="1"/>
</dbReference>
<keyword evidence="10" id="KW-0210">Decarboxylase</keyword>
<comment type="caution">
    <text evidence="15">The sequence shown here is derived from an EMBL/GenBank/DDBJ whole genome shotgun (WGS) entry which is preliminary data.</text>
</comment>
<keyword evidence="13" id="KW-0511">Multifunctional enzyme</keyword>
<dbReference type="PANTHER" id="PTHR19278">
    <property type="entry name" value="OROTATE PHOSPHORIBOSYLTRANSFERASE"/>
    <property type="match status" value="1"/>
</dbReference>
<dbReference type="PANTHER" id="PTHR19278:SF9">
    <property type="entry name" value="URIDINE 5'-MONOPHOSPHATE SYNTHASE"/>
    <property type="match status" value="1"/>
</dbReference>
<protein>
    <recommendedName>
        <fullName evidence="7">Uridine 5'-monophosphate synthase</fullName>
        <ecNumber evidence="5">2.4.2.10</ecNumber>
        <ecNumber evidence="6">4.1.1.23</ecNumber>
    </recommendedName>
</protein>
<evidence type="ECO:0000259" key="14">
    <source>
        <dbReference type="Pfam" id="PF00156"/>
    </source>
</evidence>
<evidence type="ECO:0000256" key="12">
    <source>
        <dbReference type="ARBA" id="ARBA00023239"/>
    </source>
</evidence>
<dbReference type="SUPFAM" id="SSF53271">
    <property type="entry name" value="PRTase-like"/>
    <property type="match status" value="1"/>
</dbReference>
<keyword evidence="11" id="KW-0665">Pyrimidine biosynthesis</keyword>
<comment type="pathway">
    <text evidence="2">Pyrimidine metabolism; UMP biosynthesis via de novo pathway; UMP from orotate: step 1/2.</text>
</comment>
<keyword evidence="9" id="KW-0808">Transferase</keyword>
<gene>
    <name evidence="15" type="ORF">APLA_LOCUS4819</name>
</gene>
<organism evidence="15 16">
    <name type="scientific">Arctia plantaginis</name>
    <name type="common">Wood tiger moth</name>
    <name type="synonym">Phalaena plantaginis</name>
    <dbReference type="NCBI Taxonomy" id="874455"/>
    <lineage>
        <taxon>Eukaryota</taxon>
        <taxon>Metazoa</taxon>
        <taxon>Ecdysozoa</taxon>
        <taxon>Arthropoda</taxon>
        <taxon>Hexapoda</taxon>
        <taxon>Insecta</taxon>
        <taxon>Pterygota</taxon>
        <taxon>Neoptera</taxon>
        <taxon>Endopterygota</taxon>
        <taxon>Lepidoptera</taxon>
        <taxon>Glossata</taxon>
        <taxon>Ditrysia</taxon>
        <taxon>Noctuoidea</taxon>
        <taxon>Erebidae</taxon>
        <taxon>Arctiinae</taxon>
        <taxon>Arctia</taxon>
    </lineage>
</organism>
<dbReference type="InterPro" id="IPR023031">
    <property type="entry name" value="OPRT"/>
</dbReference>
<sequence length="278" mass="30758">MRNVSGIIIHQSSNQYRSGWRGGQAWSASGRMGAAWFPATRDGVLLLVSTYVQFLYVKQNSIINIISMLSLEELAVRLFDVGAVRLGDIEAKIGRRTPIYFDLRVVVSRPEIMMAVAQQLQKLAREINHDLLCGVPYAALPIAAVMSVNTNTPMIMKRKETKLYATKKILEGLFEINQNCLVVEDVVTSGGSLLETVDTLRSEGLIVSHAVVVLDRDQGGARVLKENGIIVKPLYSMTGLLKMLNDAGKIDSETVDIILNHIKESQFNTAMKDNLELL</sequence>
<dbReference type="EC" id="2.4.2.10" evidence="5"/>
<dbReference type="GO" id="GO:0004590">
    <property type="term" value="F:orotidine-5'-phosphate decarboxylase activity"/>
    <property type="evidence" value="ECO:0007669"/>
    <property type="project" value="UniProtKB-EC"/>
</dbReference>
<evidence type="ECO:0000256" key="1">
    <source>
        <dbReference type="ARBA" id="ARBA00004861"/>
    </source>
</evidence>
<evidence type="ECO:0000256" key="2">
    <source>
        <dbReference type="ARBA" id="ARBA00004889"/>
    </source>
</evidence>
<dbReference type="CDD" id="cd06223">
    <property type="entry name" value="PRTases_typeI"/>
    <property type="match status" value="1"/>
</dbReference>
<dbReference type="Pfam" id="PF00156">
    <property type="entry name" value="Pribosyltran"/>
    <property type="match status" value="1"/>
</dbReference>
<evidence type="ECO:0000256" key="3">
    <source>
        <dbReference type="ARBA" id="ARBA00006221"/>
    </source>
</evidence>
<evidence type="ECO:0000313" key="16">
    <source>
        <dbReference type="Proteomes" id="UP000494106"/>
    </source>
</evidence>
<evidence type="ECO:0000256" key="10">
    <source>
        <dbReference type="ARBA" id="ARBA00022793"/>
    </source>
</evidence>
<dbReference type="FunFam" id="3.40.50.2020:FF:000025">
    <property type="entry name" value="Uridine monophosphate synthetase"/>
    <property type="match status" value="1"/>
</dbReference>
<dbReference type="OrthoDB" id="10263753at2759"/>
<dbReference type="InterPro" id="IPR000836">
    <property type="entry name" value="PRTase_dom"/>
</dbReference>